<evidence type="ECO:0000313" key="1">
    <source>
        <dbReference type="EMBL" id="KAK0435616.1"/>
    </source>
</evidence>
<name>A0AA39MI17_9AGAR</name>
<comment type="caution">
    <text evidence="1">The sequence shown here is derived from an EMBL/GenBank/DDBJ whole genome shotgun (WGS) entry which is preliminary data.</text>
</comment>
<dbReference type="Proteomes" id="UP001175226">
    <property type="component" value="Unassembled WGS sequence"/>
</dbReference>
<evidence type="ECO:0000313" key="2">
    <source>
        <dbReference type="Proteomes" id="UP001175226"/>
    </source>
</evidence>
<proteinExistence type="predicted"/>
<organism evidence="1 2">
    <name type="scientific">Armillaria borealis</name>
    <dbReference type="NCBI Taxonomy" id="47425"/>
    <lineage>
        <taxon>Eukaryota</taxon>
        <taxon>Fungi</taxon>
        <taxon>Dikarya</taxon>
        <taxon>Basidiomycota</taxon>
        <taxon>Agaricomycotina</taxon>
        <taxon>Agaricomycetes</taxon>
        <taxon>Agaricomycetidae</taxon>
        <taxon>Agaricales</taxon>
        <taxon>Marasmiineae</taxon>
        <taxon>Physalacriaceae</taxon>
        <taxon>Armillaria</taxon>
    </lineage>
</organism>
<dbReference type="EMBL" id="JAUEPT010000061">
    <property type="protein sequence ID" value="KAK0435616.1"/>
    <property type="molecule type" value="Genomic_DNA"/>
</dbReference>
<sequence>MTVPLRRNWNYPTSDPTFRLQIGSQAQVSDEYIYTLQEETPGVHRDSVLVFKFYNGLGGSVWGFSVMGFSVYLPPLAPRVTKFAPGCRFVESFCFHVGSRAAAEKESFTRSTSRSSTKIPRKTARCGGKQALENETAVEDVLLRRLEVIRCFEAVTEGESYCPSDSSERRERNRAQFTPVLRVPDFAENPNTVEREGEINA</sequence>
<dbReference type="AlphaFoldDB" id="A0AA39MI17"/>
<protein>
    <submittedName>
        <fullName evidence="1">Uncharacterized protein</fullName>
    </submittedName>
</protein>
<accession>A0AA39MI17</accession>
<reference evidence="1" key="1">
    <citation type="submission" date="2023-06" db="EMBL/GenBank/DDBJ databases">
        <authorList>
            <consortium name="Lawrence Berkeley National Laboratory"/>
            <person name="Ahrendt S."/>
            <person name="Sahu N."/>
            <person name="Indic B."/>
            <person name="Wong-Bajracharya J."/>
            <person name="Merenyi Z."/>
            <person name="Ke H.-M."/>
            <person name="Monk M."/>
            <person name="Kocsube S."/>
            <person name="Drula E."/>
            <person name="Lipzen A."/>
            <person name="Balint B."/>
            <person name="Henrissat B."/>
            <person name="Andreopoulos B."/>
            <person name="Martin F.M."/>
            <person name="Harder C.B."/>
            <person name="Rigling D."/>
            <person name="Ford K.L."/>
            <person name="Foster G.D."/>
            <person name="Pangilinan J."/>
            <person name="Papanicolaou A."/>
            <person name="Barry K."/>
            <person name="LaButti K."/>
            <person name="Viragh M."/>
            <person name="Koriabine M."/>
            <person name="Yan M."/>
            <person name="Riley R."/>
            <person name="Champramary S."/>
            <person name="Plett K.L."/>
            <person name="Tsai I.J."/>
            <person name="Slot J."/>
            <person name="Sipos G."/>
            <person name="Plett J."/>
            <person name="Nagy L.G."/>
            <person name="Grigoriev I.V."/>
        </authorList>
    </citation>
    <scope>NUCLEOTIDE SEQUENCE</scope>
    <source>
        <strain evidence="1">FPL87.14</strain>
    </source>
</reference>
<keyword evidence="2" id="KW-1185">Reference proteome</keyword>
<gene>
    <name evidence="1" type="ORF">EV421DRAFT_1740074</name>
</gene>